<reference evidence="2" key="2">
    <citation type="journal article" date="2022" name="Microb. Genom.">
        <title>A chromosome-scale genome assembly of the tomato pathogen Cladosporium fulvum reveals a compartmentalized genome architecture and the presence of a dispensable chromosome.</title>
        <authorList>
            <person name="Zaccaron A.Z."/>
            <person name="Chen L.H."/>
            <person name="Samaras A."/>
            <person name="Stergiopoulos I."/>
        </authorList>
    </citation>
    <scope>NUCLEOTIDE SEQUENCE</scope>
    <source>
        <strain evidence="2">Race5_Kim</strain>
    </source>
</reference>
<dbReference type="GeneID" id="71990547"/>
<reference evidence="2" key="1">
    <citation type="submission" date="2021-12" db="EMBL/GenBank/DDBJ databases">
        <authorList>
            <person name="Zaccaron A."/>
            <person name="Stergiopoulos I."/>
        </authorList>
    </citation>
    <scope>NUCLEOTIDE SEQUENCE</scope>
    <source>
        <strain evidence="2">Race5_Kim</strain>
    </source>
</reference>
<dbReference type="OrthoDB" id="3650819at2759"/>
<dbReference type="KEGG" id="ffu:CLAFUR5_10669"/>
<dbReference type="RefSeq" id="XP_047764389.1">
    <property type="nucleotide sequence ID" value="XM_047909817.1"/>
</dbReference>
<feature type="region of interest" description="Disordered" evidence="1">
    <location>
        <begin position="57"/>
        <end position="78"/>
    </location>
</feature>
<protein>
    <submittedName>
        <fullName evidence="2">Uncharacterized protein</fullName>
    </submittedName>
</protein>
<evidence type="ECO:0000313" key="3">
    <source>
        <dbReference type="Proteomes" id="UP000756132"/>
    </source>
</evidence>
<organism evidence="2 3">
    <name type="scientific">Passalora fulva</name>
    <name type="common">Tomato leaf mold</name>
    <name type="synonym">Cladosporium fulvum</name>
    <dbReference type="NCBI Taxonomy" id="5499"/>
    <lineage>
        <taxon>Eukaryota</taxon>
        <taxon>Fungi</taxon>
        <taxon>Dikarya</taxon>
        <taxon>Ascomycota</taxon>
        <taxon>Pezizomycotina</taxon>
        <taxon>Dothideomycetes</taxon>
        <taxon>Dothideomycetidae</taxon>
        <taxon>Mycosphaerellales</taxon>
        <taxon>Mycosphaerellaceae</taxon>
        <taxon>Fulvia</taxon>
    </lineage>
</organism>
<feature type="compositionally biased region" description="Basic and acidic residues" evidence="1">
    <location>
        <begin position="14"/>
        <end position="23"/>
    </location>
</feature>
<dbReference type="EMBL" id="CP090169">
    <property type="protein sequence ID" value="UJO20023.1"/>
    <property type="molecule type" value="Genomic_DNA"/>
</dbReference>
<keyword evidence="3" id="KW-1185">Reference proteome</keyword>
<dbReference type="AlphaFoldDB" id="A0A9Q8PCP1"/>
<feature type="region of interest" description="Disordered" evidence="1">
    <location>
        <begin position="1"/>
        <end position="27"/>
    </location>
</feature>
<accession>A0A9Q8PCP1</accession>
<sequence>MTNQSAIRTPVKNGGEDLNRSETEPSTIRVGNVRKTSSTAIDKNLNPIERVLQRAHGRRQSLNEPTTGICPGPGTCPESRSQQQLKACTCEIRSAFWEIDSHQKKLKDARLAWRPESFEHCPKQHREKFKKMAREIFVVVDDMLEQGV</sequence>
<name>A0A9Q8PCP1_PASFU</name>
<proteinExistence type="predicted"/>
<gene>
    <name evidence="2" type="ORF">CLAFUR5_10669</name>
</gene>
<evidence type="ECO:0000313" key="2">
    <source>
        <dbReference type="EMBL" id="UJO20023.1"/>
    </source>
</evidence>
<evidence type="ECO:0000256" key="1">
    <source>
        <dbReference type="SAM" id="MobiDB-lite"/>
    </source>
</evidence>
<dbReference type="Proteomes" id="UP000756132">
    <property type="component" value="Chromosome 7"/>
</dbReference>